<proteinExistence type="inferred from homology"/>
<evidence type="ECO:0000256" key="1">
    <source>
        <dbReference type="ARBA" id="ARBA00006987"/>
    </source>
</evidence>
<comment type="similarity">
    <text evidence="1">Belongs to the UPF0065 (bug) family.</text>
</comment>
<dbReference type="Pfam" id="PF03401">
    <property type="entry name" value="TctC"/>
    <property type="match status" value="1"/>
</dbReference>
<dbReference type="InterPro" id="IPR005064">
    <property type="entry name" value="BUG"/>
</dbReference>
<gene>
    <name evidence="3" type="ORF">CAL24_15425</name>
</gene>
<dbReference type="AlphaFoldDB" id="A0A261VTD1"/>
<evidence type="ECO:0000313" key="3">
    <source>
        <dbReference type="EMBL" id="OZI76513.1"/>
    </source>
</evidence>
<evidence type="ECO:0000256" key="2">
    <source>
        <dbReference type="SAM" id="SignalP"/>
    </source>
</evidence>
<dbReference type="SUPFAM" id="SSF53850">
    <property type="entry name" value="Periplasmic binding protein-like II"/>
    <property type="match status" value="1"/>
</dbReference>
<dbReference type="PANTHER" id="PTHR42928">
    <property type="entry name" value="TRICARBOXYLATE-BINDING PROTEIN"/>
    <property type="match status" value="1"/>
</dbReference>
<organism evidence="3 4">
    <name type="scientific">Bordetella genomosp. 2</name>
    <dbReference type="NCBI Taxonomy" id="1983456"/>
    <lineage>
        <taxon>Bacteria</taxon>
        <taxon>Pseudomonadati</taxon>
        <taxon>Pseudomonadota</taxon>
        <taxon>Betaproteobacteria</taxon>
        <taxon>Burkholderiales</taxon>
        <taxon>Alcaligenaceae</taxon>
        <taxon>Bordetella</taxon>
    </lineage>
</organism>
<reference evidence="4" key="1">
    <citation type="submission" date="2017-05" db="EMBL/GenBank/DDBJ databases">
        <title>Complete and WGS of Bordetella genogroups.</title>
        <authorList>
            <person name="Spilker T."/>
            <person name="Lipuma J."/>
        </authorList>
    </citation>
    <scope>NUCLEOTIDE SEQUENCE [LARGE SCALE GENOMIC DNA]</scope>
    <source>
        <strain evidence="4">AU8256</strain>
    </source>
</reference>
<evidence type="ECO:0008006" key="5">
    <source>
        <dbReference type="Google" id="ProtNLM"/>
    </source>
</evidence>
<dbReference type="PIRSF" id="PIRSF017082">
    <property type="entry name" value="YflP"/>
    <property type="match status" value="1"/>
</dbReference>
<keyword evidence="4" id="KW-1185">Reference proteome</keyword>
<feature type="chain" id="PRO_5013192934" description="ABC transporter substrate-binding protein" evidence="2">
    <location>
        <begin position="23"/>
        <end position="322"/>
    </location>
</feature>
<sequence>MKQLAAATLAVIVLCIGLTARAAKFPERPVTIVVPTTPGGIADTTARILSEKLTAIWDVPVIVENRPGVGTLLGAQHVLKQDREGYTLLLGFTELTTLPLLQPQSGIDVLREFQPVVGLISMPVILLTRPGIQASDHQSLVKLMQSSPGKYTYGSNGHASIGQLHTEMYAQSVGVKMLHVPYRGASESITALVGGEVDVVLTVASPNIVRYIEAGRLKVYATLAENRIPKLPDVPTMAELGYPGLNASVWYGLLAPAGVPSGIINEINEGVRAALDRPETKHKLTAMGAKVTADSVASFQLFFKKEHDQWNALAADLDLVRN</sequence>
<accession>A0A261VTD1</accession>
<dbReference type="InterPro" id="IPR042100">
    <property type="entry name" value="Bug_dom1"/>
</dbReference>
<feature type="signal peptide" evidence="2">
    <location>
        <begin position="1"/>
        <end position="22"/>
    </location>
</feature>
<dbReference type="Gene3D" id="3.40.190.150">
    <property type="entry name" value="Bordetella uptake gene, domain 1"/>
    <property type="match status" value="1"/>
</dbReference>
<keyword evidence="2" id="KW-0732">Signal</keyword>
<dbReference type="Proteomes" id="UP000215633">
    <property type="component" value="Unassembled WGS sequence"/>
</dbReference>
<comment type="caution">
    <text evidence="3">The sequence shown here is derived from an EMBL/GenBank/DDBJ whole genome shotgun (WGS) entry which is preliminary data.</text>
</comment>
<dbReference type="PANTHER" id="PTHR42928:SF5">
    <property type="entry name" value="BLR1237 PROTEIN"/>
    <property type="match status" value="1"/>
</dbReference>
<name>A0A261VTD1_9BORD</name>
<dbReference type="Gene3D" id="3.40.190.10">
    <property type="entry name" value="Periplasmic binding protein-like II"/>
    <property type="match status" value="1"/>
</dbReference>
<protein>
    <recommendedName>
        <fullName evidence="5">ABC transporter substrate-binding protein</fullName>
    </recommendedName>
</protein>
<evidence type="ECO:0000313" key="4">
    <source>
        <dbReference type="Proteomes" id="UP000215633"/>
    </source>
</evidence>
<dbReference type="EMBL" id="NEVT01000006">
    <property type="protein sequence ID" value="OZI76513.1"/>
    <property type="molecule type" value="Genomic_DNA"/>
</dbReference>
<dbReference type="RefSeq" id="WP_094807138.1">
    <property type="nucleotide sequence ID" value="NZ_NEVT01000006.1"/>
</dbReference>